<accession>A0A7W7Q8B5</accession>
<evidence type="ECO:0000313" key="3">
    <source>
        <dbReference type="Proteomes" id="UP000520767"/>
    </source>
</evidence>
<organism evidence="2 3">
    <name type="scientific">Actinophytocola algeriensis</name>
    <dbReference type="NCBI Taxonomy" id="1768010"/>
    <lineage>
        <taxon>Bacteria</taxon>
        <taxon>Bacillati</taxon>
        <taxon>Actinomycetota</taxon>
        <taxon>Actinomycetes</taxon>
        <taxon>Pseudonocardiales</taxon>
        <taxon>Pseudonocardiaceae</taxon>
    </lineage>
</organism>
<feature type="transmembrane region" description="Helical" evidence="1">
    <location>
        <begin position="147"/>
        <end position="167"/>
    </location>
</feature>
<dbReference type="RefSeq" id="WP_184812837.1">
    <property type="nucleotide sequence ID" value="NZ_JACHJQ010000005.1"/>
</dbReference>
<dbReference type="AlphaFoldDB" id="A0A7W7Q8B5"/>
<evidence type="ECO:0000256" key="1">
    <source>
        <dbReference type="SAM" id="Phobius"/>
    </source>
</evidence>
<keyword evidence="3" id="KW-1185">Reference proteome</keyword>
<reference evidence="2 3" key="1">
    <citation type="submission" date="2020-08" db="EMBL/GenBank/DDBJ databases">
        <title>Genomic Encyclopedia of Type Strains, Phase III (KMG-III): the genomes of soil and plant-associated and newly described type strains.</title>
        <authorList>
            <person name="Whitman W."/>
        </authorList>
    </citation>
    <scope>NUCLEOTIDE SEQUENCE [LARGE SCALE GENOMIC DNA]</scope>
    <source>
        <strain evidence="2 3">CECT 8960</strain>
    </source>
</reference>
<name>A0A7W7Q8B5_9PSEU</name>
<protein>
    <submittedName>
        <fullName evidence="2">Uncharacterized protein</fullName>
    </submittedName>
</protein>
<dbReference type="Proteomes" id="UP000520767">
    <property type="component" value="Unassembled WGS sequence"/>
</dbReference>
<feature type="transmembrane region" description="Helical" evidence="1">
    <location>
        <begin position="196"/>
        <end position="216"/>
    </location>
</feature>
<feature type="transmembrane region" description="Helical" evidence="1">
    <location>
        <begin position="69"/>
        <end position="88"/>
    </location>
</feature>
<feature type="transmembrane region" description="Helical" evidence="1">
    <location>
        <begin position="21"/>
        <end position="38"/>
    </location>
</feature>
<comment type="caution">
    <text evidence="2">The sequence shown here is derived from an EMBL/GenBank/DDBJ whole genome shotgun (WGS) entry which is preliminary data.</text>
</comment>
<keyword evidence="1" id="KW-0472">Membrane</keyword>
<evidence type="ECO:0000313" key="2">
    <source>
        <dbReference type="EMBL" id="MBB4908718.1"/>
    </source>
</evidence>
<keyword evidence="1" id="KW-1133">Transmembrane helix</keyword>
<feature type="transmembrane region" description="Helical" evidence="1">
    <location>
        <begin position="118"/>
        <end position="141"/>
    </location>
</feature>
<sequence length="314" mass="34520">MSDEASSAGRLEQWVRSGATIVAPATALSALLFYFGYVSSRSQYEYFGIDVDTVGLDTQDYVMRSPQPLLVPMLVLTLAGIGVLALLAQTRRWVAAAGPGAAEETAVTARRAGHLRQLALGCVTAGLALLGVGLVLLLVYAQVREWAYYPLVTPLLTGTGAALIAYGSQVRELLRRRSAPTPADDPTLLLRRSSRALVIVVVVVSVFWTTATVAQWSGRGLAQQQALDLDRLPSVILDTKERLYLRSPGIDENALELSEGQTFRYRYRNLRLLIHANDRMFLVPNRWSASNSTLVVRMDDSVRVQFQFQNQRPG</sequence>
<dbReference type="EMBL" id="JACHJQ010000005">
    <property type="protein sequence ID" value="MBB4908718.1"/>
    <property type="molecule type" value="Genomic_DNA"/>
</dbReference>
<gene>
    <name evidence="2" type="ORF">FHR82_004971</name>
</gene>
<proteinExistence type="predicted"/>
<keyword evidence="1" id="KW-0812">Transmembrane</keyword>